<dbReference type="InterPro" id="IPR035513">
    <property type="entry name" value="Invertase/methylesterase_inhib"/>
</dbReference>
<evidence type="ECO:0000256" key="1">
    <source>
        <dbReference type="SAM" id="Phobius"/>
    </source>
</evidence>
<evidence type="ECO:0000313" key="3">
    <source>
        <dbReference type="EMBL" id="KDP23452.1"/>
    </source>
</evidence>
<gene>
    <name evidence="3" type="ORF">JCGZ_23285</name>
</gene>
<dbReference type="AlphaFoldDB" id="A0A067JHV3"/>
<reference evidence="3 4" key="1">
    <citation type="journal article" date="2014" name="PLoS ONE">
        <title>Global Analysis of Gene Expression Profiles in Physic Nut (Jatropha curcas L.) Seedlings Exposed to Salt Stress.</title>
        <authorList>
            <person name="Zhang L."/>
            <person name="Zhang C."/>
            <person name="Wu P."/>
            <person name="Chen Y."/>
            <person name="Li M."/>
            <person name="Jiang H."/>
            <person name="Wu G."/>
        </authorList>
    </citation>
    <scope>NUCLEOTIDE SEQUENCE [LARGE SCALE GENOMIC DNA]</scope>
    <source>
        <strain evidence="4">cv. GZQX0401</strain>
        <tissue evidence="3">Young leaves</tissue>
    </source>
</reference>
<keyword evidence="1" id="KW-1133">Transmembrane helix</keyword>
<dbReference type="OrthoDB" id="2019149at2759"/>
<keyword evidence="4" id="KW-1185">Reference proteome</keyword>
<dbReference type="STRING" id="180498.A0A067JHV3"/>
<dbReference type="Proteomes" id="UP000027138">
    <property type="component" value="Unassembled WGS sequence"/>
</dbReference>
<proteinExistence type="predicted"/>
<name>A0A067JHV3_JATCU</name>
<keyword evidence="1" id="KW-0812">Transmembrane</keyword>
<dbReference type="SUPFAM" id="SSF101148">
    <property type="entry name" value="Plant invertase/pectin methylesterase inhibitor"/>
    <property type="match status" value="1"/>
</dbReference>
<dbReference type="GO" id="GO:0004857">
    <property type="term" value="F:enzyme inhibitor activity"/>
    <property type="evidence" value="ECO:0007669"/>
    <property type="project" value="InterPro"/>
</dbReference>
<protein>
    <recommendedName>
        <fullName evidence="2">Pectinesterase inhibitor domain-containing protein</fullName>
    </recommendedName>
</protein>
<dbReference type="Pfam" id="PF04043">
    <property type="entry name" value="PMEI"/>
    <property type="match status" value="1"/>
</dbReference>
<keyword evidence="1" id="KW-0472">Membrane</keyword>
<evidence type="ECO:0000259" key="2">
    <source>
        <dbReference type="Pfam" id="PF04043"/>
    </source>
</evidence>
<evidence type="ECO:0000313" key="4">
    <source>
        <dbReference type="Proteomes" id="UP000027138"/>
    </source>
</evidence>
<sequence>MADDANNKRLAIIGISSILLVAMVVAVTIGVGFSENGESEDITGKSHKSTGEISASMKAIKSICQPADYKKTCEKSLEKSAGNTTDPKELIKAAFKIAQKKFAIHECRMKAIEDKAYYDLIAWVTGDISNAAHCEDALTEYPGTSSPMTAINTKFQQYNVIILEFLYLLQKQNY</sequence>
<feature type="transmembrane region" description="Helical" evidence="1">
    <location>
        <begin position="12"/>
        <end position="33"/>
    </location>
</feature>
<dbReference type="EMBL" id="KK915213">
    <property type="protein sequence ID" value="KDP23452.1"/>
    <property type="molecule type" value="Genomic_DNA"/>
</dbReference>
<organism evidence="3 4">
    <name type="scientific">Jatropha curcas</name>
    <name type="common">Barbados nut</name>
    <dbReference type="NCBI Taxonomy" id="180498"/>
    <lineage>
        <taxon>Eukaryota</taxon>
        <taxon>Viridiplantae</taxon>
        <taxon>Streptophyta</taxon>
        <taxon>Embryophyta</taxon>
        <taxon>Tracheophyta</taxon>
        <taxon>Spermatophyta</taxon>
        <taxon>Magnoliopsida</taxon>
        <taxon>eudicotyledons</taxon>
        <taxon>Gunneridae</taxon>
        <taxon>Pentapetalae</taxon>
        <taxon>rosids</taxon>
        <taxon>fabids</taxon>
        <taxon>Malpighiales</taxon>
        <taxon>Euphorbiaceae</taxon>
        <taxon>Crotonoideae</taxon>
        <taxon>Jatropheae</taxon>
        <taxon>Jatropha</taxon>
    </lineage>
</organism>
<feature type="domain" description="Pectinesterase inhibitor" evidence="2">
    <location>
        <begin position="58"/>
        <end position="112"/>
    </location>
</feature>
<dbReference type="InterPro" id="IPR006501">
    <property type="entry name" value="Pectinesterase_inhib_dom"/>
</dbReference>
<accession>A0A067JHV3</accession>
<dbReference type="Gene3D" id="1.20.140.40">
    <property type="entry name" value="Invertase/pectin methylesterase inhibitor family protein"/>
    <property type="match status" value="2"/>
</dbReference>